<organism evidence="1 2">
    <name type="scientific">Glossina palpalis gambiensis</name>
    <dbReference type="NCBI Taxonomy" id="67801"/>
    <lineage>
        <taxon>Eukaryota</taxon>
        <taxon>Metazoa</taxon>
        <taxon>Ecdysozoa</taxon>
        <taxon>Arthropoda</taxon>
        <taxon>Hexapoda</taxon>
        <taxon>Insecta</taxon>
        <taxon>Pterygota</taxon>
        <taxon>Neoptera</taxon>
        <taxon>Endopterygota</taxon>
        <taxon>Diptera</taxon>
        <taxon>Brachycera</taxon>
        <taxon>Muscomorpha</taxon>
        <taxon>Hippoboscoidea</taxon>
        <taxon>Glossinidae</taxon>
        <taxon>Glossina</taxon>
    </lineage>
</organism>
<dbReference type="Proteomes" id="UP000092460">
    <property type="component" value="Unassembled WGS sequence"/>
</dbReference>
<name>A0A1B0BJM4_9MUSC</name>
<accession>A0A1B0BJM4</accession>
<protein>
    <submittedName>
        <fullName evidence="1">Uncharacterized protein</fullName>
    </submittedName>
</protein>
<dbReference type="AlphaFoldDB" id="A0A1B0BJM4"/>
<evidence type="ECO:0000313" key="1">
    <source>
        <dbReference type="EnsemblMetazoa" id="GPPI032240-PA"/>
    </source>
</evidence>
<evidence type="ECO:0000313" key="2">
    <source>
        <dbReference type="Proteomes" id="UP000092460"/>
    </source>
</evidence>
<keyword evidence="2" id="KW-1185">Reference proteome</keyword>
<dbReference type="VEuPathDB" id="VectorBase:GPPI032240"/>
<sequence length="128" mass="14312">KECNTKDCKRSGKQSYTNKDYCETPVKNWKTLVANITGYTQQQICINSQGKFGLFHKYLKLILQKLLTNSKLKILINKVSSFVVANGSISRSRQLSYANCAAIQHCMLQFILVATNVGGRSCLVLNSS</sequence>
<dbReference type="EnsemblMetazoa" id="GPPI032240-RA">
    <property type="protein sequence ID" value="GPPI032240-PA"/>
    <property type="gene ID" value="GPPI032240"/>
</dbReference>
<reference evidence="1" key="2">
    <citation type="submission" date="2020-05" db="UniProtKB">
        <authorList>
            <consortium name="EnsemblMetazoa"/>
        </authorList>
    </citation>
    <scope>IDENTIFICATION</scope>
    <source>
        <strain evidence="1">IAEA</strain>
    </source>
</reference>
<dbReference type="EMBL" id="JXJN01015465">
    <property type="status" value="NOT_ANNOTATED_CDS"/>
    <property type="molecule type" value="Genomic_DNA"/>
</dbReference>
<proteinExistence type="predicted"/>
<reference evidence="2" key="1">
    <citation type="submission" date="2015-01" db="EMBL/GenBank/DDBJ databases">
        <authorList>
            <person name="Aksoy S."/>
            <person name="Warren W."/>
            <person name="Wilson R.K."/>
        </authorList>
    </citation>
    <scope>NUCLEOTIDE SEQUENCE [LARGE SCALE GENOMIC DNA]</scope>
    <source>
        <strain evidence="2">IAEA</strain>
    </source>
</reference>